<keyword evidence="2" id="KW-1133">Transmembrane helix</keyword>
<evidence type="ECO:0000256" key="1">
    <source>
        <dbReference type="SAM" id="MobiDB-lite"/>
    </source>
</evidence>
<name>A0ABT9D3I2_9MOLU</name>
<gene>
    <name evidence="3" type="ORF">OC701_00625</name>
</gene>
<reference evidence="3 4" key="1">
    <citation type="journal article" date="2023" name="Int. J. Syst. Evol. Microbiol.">
        <title>The observation of taxonomic boundaries for the 16SrII and 16SrXXV phytoplasmas using genome-based delimitation.</title>
        <authorList>
            <person name="Rodrigues Jardim B."/>
            <person name="Tran-Nguyen L.T.T."/>
            <person name="Gambley C."/>
            <person name="Al-Sadi A.M."/>
            <person name="Al-Subhi A.M."/>
            <person name="Foissac X."/>
            <person name="Salar P."/>
            <person name="Cai H."/>
            <person name="Yang J.Y."/>
            <person name="Davis R."/>
            <person name="Jones L."/>
            <person name="Rodoni B."/>
            <person name="Constable F.E."/>
        </authorList>
    </citation>
    <scope>NUCLEOTIDE SEQUENCE [LARGE SCALE GENOMIC DNA]</scope>
    <source>
        <strain evidence="3">BAWM-225</strain>
    </source>
</reference>
<sequence>MNKLWENISYILMSCFITVSVFLIGIIIFNYDEINDYNKLHNDSRSIQKNPNIKKSHKTVLQNDDPSSYNYILQQEDPLLLENEEPRNQNNQQANSETAISSFSAVTSQKLNSDSLENEESRNQNNQQANSETAISSFSAVTSQKLNSDSLENEEPRNQNNQQANSETAISSFSAVTSQKLNSDSLENEESRNEITAFSKRHFYNPEFVECIRKVLNCELVEWRNIKNLHPEDLFSFFKEEPNKFFNEYQRKMIVKDYLSDSYIRRLLKEYIHHDYINFQELFAFGFTWSQLAFYFDFQNENFYQYIEKILEGKNFVLRTSVSNPLQSHDLLVFFDEEPNKFFTPQQRSFIVKSYLKNIDIRELLKWYIKENPQRISRLFRFGFSEKDLRKFKILS</sequence>
<feature type="region of interest" description="Disordered" evidence="1">
    <location>
        <begin position="110"/>
        <end position="174"/>
    </location>
</feature>
<dbReference type="EMBL" id="JAOSIQ010000003">
    <property type="protein sequence ID" value="MDO8063981.1"/>
    <property type="molecule type" value="Genomic_DNA"/>
</dbReference>
<accession>A0ABT9D3I2</accession>
<evidence type="ECO:0000313" key="4">
    <source>
        <dbReference type="Proteomes" id="UP001170683"/>
    </source>
</evidence>
<protein>
    <submittedName>
        <fullName evidence="3">Uncharacterized protein</fullName>
    </submittedName>
</protein>
<organism evidence="3 4">
    <name type="scientific">Candidatus Phytoplasma bonamiae</name>
    <dbReference type="NCBI Taxonomy" id="2982626"/>
    <lineage>
        <taxon>Bacteria</taxon>
        <taxon>Bacillati</taxon>
        <taxon>Mycoplasmatota</taxon>
        <taxon>Mollicutes</taxon>
        <taxon>Acholeplasmatales</taxon>
        <taxon>Acholeplasmataceae</taxon>
        <taxon>Candidatus Phytoplasma</taxon>
        <taxon>16SrII (Peanut WB group)</taxon>
    </lineage>
</organism>
<dbReference type="RefSeq" id="WP_304514187.1">
    <property type="nucleotide sequence ID" value="NZ_JAOSIQ010000003.1"/>
</dbReference>
<proteinExistence type="predicted"/>
<keyword evidence="2" id="KW-0812">Transmembrane</keyword>
<comment type="caution">
    <text evidence="3">The sequence shown here is derived from an EMBL/GenBank/DDBJ whole genome shotgun (WGS) entry which is preliminary data.</text>
</comment>
<feature type="compositionally biased region" description="Polar residues" evidence="1">
    <location>
        <begin position="133"/>
        <end position="150"/>
    </location>
</feature>
<feature type="region of interest" description="Disordered" evidence="1">
    <location>
        <begin position="44"/>
        <end position="67"/>
    </location>
</feature>
<feature type="compositionally biased region" description="Low complexity" evidence="1">
    <location>
        <begin position="123"/>
        <end position="132"/>
    </location>
</feature>
<keyword evidence="4" id="KW-1185">Reference proteome</keyword>
<dbReference type="Proteomes" id="UP001170683">
    <property type="component" value="Unassembled WGS sequence"/>
</dbReference>
<feature type="transmembrane region" description="Helical" evidence="2">
    <location>
        <begin position="7"/>
        <end position="31"/>
    </location>
</feature>
<keyword evidence="2" id="KW-0472">Membrane</keyword>
<evidence type="ECO:0000313" key="3">
    <source>
        <dbReference type="EMBL" id="MDO8063981.1"/>
    </source>
</evidence>
<evidence type="ECO:0000256" key="2">
    <source>
        <dbReference type="SAM" id="Phobius"/>
    </source>
</evidence>